<dbReference type="Proteomes" id="UP001276659">
    <property type="component" value="Unassembled WGS sequence"/>
</dbReference>
<evidence type="ECO:0000313" key="1">
    <source>
        <dbReference type="EMBL" id="KAK3169745.1"/>
    </source>
</evidence>
<dbReference type="EMBL" id="JASNWA010000009">
    <property type="protein sequence ID" value="KAK3169745.1"/>
    <property type="molecule type" value="Genomic_DNA"/>
</dbReference>
<protein>
    <submittedName>
        <fullName evidence="1">Uncharacterized protein</fullName>
    </submittedName>
</protein>
<evidence type="ECO:0000313" key="2">
    <source>
        <dbReference type="Proteomes" id="UP001276659"/>
    </source>
</evidence>
<feature type="non-terminal residue" evidence="1">
    <location>
        <position position="1"/>
    </location>
</feature>
<keyword evidence="2" id="KW-1185">Reference proteome</keyword>
<name>A0AAD9Z196_9LECA</name>
<proteinExistence type="predicted"/>
<gene>
    <name evidence="1" type="ORF">OEA41_009129</name>
</gene>
<organism evidence="1 2">
    <name type="scientific">Lepraria neglecta</name>
    <dbReference type="NCBI Taxonomy" id="209136"/>
    <lineage>
        <taxon>Eukaryota</taxon>
        <taxon>Fungi</taxon>
        <taxon>Dikarya</taxon>
        <taxon>Ascomycota</taxon>
        <taxon>Pezizomycotina</taxon>
        <taxon>Lecanoromycetes</taxon>
        <taxon>OSLEUM clade</taxon>
        <taxon>Lecanoromycetidae</taxon>
        <taxon>Lecanorales</taxon>
        <taxon>Lecanorineae</taxon>
        <taxon>Stereocaulaceae</taxon>
        <taxon>Lepraria</taxon>
    </lineage>
</organism>
<sequence length="107" mass="11754">MPVILLTNTRNFFQPRQSVLRPKSLRAPTAPPSAKVLSPLTLPLILPSPEIYSNVPVTASTNNSTNLGYTPTCYVPDRWRIPIIDPSDCNKATDKILNEGPEGKDDP</sequence>
<dbReference type="AlphaFoldDB" id="A0AAD9Z196"/>
<comment type="caution">
    <text evidence="1">The sequence shown here is derived from an EMBL/GenBank/DDBJ whole genome shotgun (WGS) entry which is preliminary data.</text>
</comment>
<accession>A0AAD9Z196</accession>
<reference evidence="1" key="1">
    <citation type="submission" date="2022-11" db="EMBL/GenBank/DDBJ databases">
        <title>Chromosomal genome sequence assembly and mating type (MAT) locus characterization of the leprose asexual lichenized fungus Lepraria neglecta (Nyl.) Erichsen.</title>
        <authorList>
            <person name="Allen J.L."/>
            <person name="Pfeffer B."/>
        </authorList>
    </citation>
    <scope>NUCLEOTIDE SEQUENCE</scope>
    <source>
        <strain evidence="1">Allen 5258</strain>
    </source>
</reference>